<reference evidence="1 2" key="1">
    <citation type="submission" date="2018-11" db="EMBL/GenBank/DDBJ databases">
        <authorList>
            <person name="Criscuolo A."/>
        </authorList>
    </citation>
    <scope>NUCLEOTIDE SEQUENCE [LARGE SCALE GENOMIC DNA]</scope>
    <source>
        <strain evidence="1">ATB-66</strain>
    </source>
</reference>
<keyword evidence="2" id="KW-1185">Reference proteome</keyword>
<dbReference type="Proteomes" id="UP000270468">
    <property type="component" value="Unassembled WGS sequence"/>
</dbReference>
<gene>
    <name evidence="1" type="ORF">FILTAD_01687</name>
</gene>
<accession>A0A3P5X0K0</accession>
<evidence type="ECO:0000313" key="2">
    <source>
        <dbReference type="Proteomes" id="UP000270468"/>
    </source>
</evidence>
<evidence type="ECO:0000313" key="1">
    <source>
        <dbReference type="EMBL" id="VDC27597.1"/>
    </source>
</evidence>
<proteinExistence type="predicted"/>
<name>A0A3P5X0K0_9BACL</name>
<dbReference type="RefSeq" id="WP_124070089.1">
    <property type="nucleotide sequence ID" value="NZ_CBCRXF010000021.1"/>
</dbReference>
<organism evidence="1 2">
    <name type="scientific">Filibacter tadaridae</name>
    <dbReference type="NCBI Taxonomy" id="2483811"/>
    <lineage>
        <taxon>Bacteria</taxon>
        <taxon>Bacillati</taxon>
        <taxon>Bacillota</taxon>
        <taxon>Bacilli</taxon>
        <taxon>Bacillales</taxon>
        <taxon>Caryophanaceae</taxon>
        <taxon>Filibacter</taxon>
    </lineage>
</organism>
<protein>
    <submittedName>
        <fullName evidence="1">Uncharacterized protein</fullName>
    </submittedName>
</protein>
<dbReference type="OrthoDB" id="516873at2"/>
<sequence length="326" mass="38312">MYYPNDIEEVCYEPDHMKQVSEEIKKQFDRYFKLYLETEAASKITAEKLIGIAEAVGSTQTPKIKKVTDQGEMYKSIVKEAINNFEKDRDSYLEIMDDEALEEHEEDPPNFKSTVLKNTCPIIRVTLQNKRAKELDKYRAEFRRSDPNKLLSVVTNLSNFATEYIENNYDKETYEDIQSLDELGFSPLDTSEYTAFGVIGGGIKSHLVYKTNPAVFPNRSRDAIWALWYLTGKKTFDCHEDSEFLMIDTEKNITQQNFFYPYELFSFYALQTYRMMKEEAGNLDVYLNPDYRYVFVESFLSFVAHMHNEEINFLKSKFREDGYGFH</sequence>
<dbReference type="EMBL" id="UXAV01000039">
    <property type="protein sequence ID" value="VDC27597.1"/>
    <property type="molecule type" value="Genomic_DNA"/>
</dbReference>
<dbReference type="AlphaFoldDB" id="A0A3P5X0K0"/>